<proteinExistence type="predicted"/>
<evidence type="ECO:0008006" key="3">
    <source>
        <dbReference type="Google" id="ProtNLM"/>
    </source>
</evidence>
<sequence>MKLAIADNALEIKFSTTEKILAIHGSMKIPISHIVQATGMLLEPTWKSIRMPGTNLPGIIKAGTYYTNRGKEFWYLTRGSEVLRLELKDESYDRIILGIKDSSFWTSRLEITK</sequence>
<evidence type="ECO:0000313" key="2">
    <source>
        <dbReference type="Proteomes" id="UP000196239"/>
    </source>
</evidence>
<accession>A0A128A4C5</accession>
<organism evidence="1 2">
    <name type="scientific">Nitrosotalea devaniterrae</name>
    <dbReference type="NCBI Taxonomy" id="1078905"/>
    <lineage>
        <taxon>Archaea</taxon>
        <taxon>Nitrososphaerota</taxon>
        <taxon>Nitrososphaeria</taxon>
        <taxon>Nitrosotaleales</taxon>
        <taxon>Nitrosotaleaceae</taxon>
        <taxon>Nitrosotalea</taxon>
    </lineage>
</organism>
<dbReference type="KEGG" id="ndv:NDEV_1451"/>
<reference evidence="2" key="1">
    <citation type="submission" date="2015-10" db="EMBL/GenBank/DDBJ databases">
        <authorList>
            <person name="Lehtovirta-Morley L.E."/>
            <person name="Vieille C."/>
        </authorList>
    </citation>
    <scope>NUCLEOTIDE SEQUENCE [LARGE SCALE GENOMIC DNA]</scope>
</reference>
<dbReference type="Proteomes" id="UP000196239">
    <property type="component" value="Chromosome 1"/>
</dbReference>
<evidence type="ECO:0000313" key="1">
    <source>
        <dbReference type="EMBL" id="CUR52216.1"/>
    </source>
</evidence>
<dbReference type="EMBL" id="LN890280">
    <property type="protein sequence ID" value="CUR52216.1"/>
    <property type="molecule type" value="Genomic_DNA"/>
</dbReference>
<dbReference type="AlphaFoldDB" id="A0A128A4C5"/>
<keyword evidence="2" id="KW-1185">Reference proteome</keyword>
<name>A0A128A4C5_9ARCH</name>
<protein>
    <recommendedName>
        <fullName evidence="3">Bacterial Pleckstrin homology domain-containing protein</fullName>
    </recommendedName>
</protein>
<gene>
    <name evidence="1" type="ORF">NDEV_1451</name>
</gene>